<feature type="compositionally biased region" description="Basic and acidic residues" evidence="1">
    <location>
        <begin position="115"/>
        <end position="126"/>
    </location>
</feature>
<feature type="region of interest" description="Disordered" evidence="1">
    <location>
        <begin position="111"/>
        <end position="145"/>
    </location>
</feature>
<dbReference type="OrthoDB" id="6253507at2759"/>
<feature type="non-terminal residue" evidence="2">
    <location>
        <position position="145"/>
    </location>
</feature>
<organism evidence="2 3">
    <name type="scientific">Dibothriocephalus latus</name>
    <name type="common">Fish tapeworm</name>
    <name type="synonym">Diphyllobothrium latum</name>
    <dbReference type="NCBI Taxonomy" id="60516"/>
    <lineage>
        <taxon>Eukaryota</taxon>
        <taxon>Metazoa</taxon>
        <taxon>Spiralia</taxon>
        <taxon>Lophotrochozoa</taxon>
        <taxon>Platyhelminthes</taxon>
        <taxon>Cestoda</taxon>
        <taxon>Eucestoda</taxon>
        <taxon>Diphyllobothriidea</taxon>
        <taxon>Diphyllobothriidae</taxon>
        <taxon>Dibothriocephalus</taxon>
    </lineage>
</organism>
<evidence type="ECO:0000256" key="1">
    <source>
        <dbReference type="SAM" id="MobiDB-lite"/>
    </source>
</evidence>
<accession>A0A3P7NMQ1</accession>
<dbReference type="EMBL" id="UYRU01047495">
    <property type="protein sequence ID" value="VDN09652.1"/>
    <property type="molecule type" value="Genomic_DNA"/>
</dbReference>
<evidence type="ECO:0008006" key="4">
    <source>
        <dbReference type="Google" id="ProtNLM"/>
    </source>
</evidence>
<proteinExistence type="predicted"/>
<protein>
    <recommendedName>
        <fullName evidence="4">GIY-YIG domain-containing protein</fullName>
    </recommendedName>
</protein>
<evidence type="ECO:0000313" key="2">
    <source>
        <dbReference type="EMBL" id="VDN09652.1"/>
    </source>
</evidence>
<dbReference type="AlphaFoldDB" id="A0A3P7NMQ1"/>
<dbReference type="Proteomes" id="UP000281553">
    <property type="component" value="Unassembled WGS sequence"/>
</dbReference>
<gene>
    <name evidence="2" type="ORF">DILT_LOCUS5483</name>
</gene>
<keyword evidence="3" id="KW-1185">Reference proteome</keyword>
<reference evidence="2 3" key="1">
    <citation type="submission" date="2018-11" db="EMBL/GenBank/DDBJ databases">
        <authorList>
            <consortium name="Pathogen Informatics"/>
        </authorList>
    </citation>
    <scope>NUCLEOTIDE SEQUENCE [LARGE SCALE GENOMIC DNA]</scope>
</reference>
<name>A0A3P7NMQ1_DIBLA</name>
<sequence length="145" mass="15849">MKPKAPLSTGETANVVYRIQCSSCEVNYVGITGERLQTRMTEHEGAVQRQKQRSLVAQHCAATGHAFAFKDVVVLGRGSDQTAGETLEAWHNTSNAINRCVKLPAAYQASRVKYKQHDHGKERRSDAPANSTNERARPSDAVANG</sequence>
<evidence type="ECO:0000313" key="3">
    <source>
        <dbReference type="Proteomes" id="UP000281553"/>
    </source>
</evidence>